<dbReference type="InterPro" id="IPR043519">
    <property type="entry name" value="NT_sf"/>
</dbReference>
<dbReference type="InterPro" id="IPR014942">
    <property type="entry name" value="AbiEii"/>
</dbReference>
<proteinExistence type="predicted"/>
<protein>
    <submittedName>
        <fullName evidence="2">Uncharacterized protein</fullName>
    </submittedName>
</protein>
<dbReference type="Pfam" id="PF08843">
    <property type="entry name" value="AbiEii"/>
    <property type="match status" value="1"/>
</dbReference>
<dbReference type="Gene3D" id="3.30.460.40">
    <property type="match status" value="1"/>
</dbReference>
<accession>L2GIB0</accession>
<dbReference type="AlphaFoldDB" id="L2GIB0"/>
<evidence type="ECO:0000256" key="1">
    <source>
        <dbReference type="SAM" id="SignalP"/>
    </source>
</evidence>
<reference evidence="2" key="1">
    <citation type="submission" date="2012-08" db="EMBL/GenBank/DDBJ databases">
        <title>Genome analysis of Colletotrichum orbiculare and Colletotrichum fructicola.</title>
        <authorList>
            <person name="Gan P.H.P."/>
            <person name="Ikeda K."/>
            <person name="Irieda H."/>
            <person name="Narusaka M."/>
            <person name="O'Connell R.J."/>
            <person name="Narusaka Y."/>
            <person name="Takano Y."/>
            <person name="Kubo Y."/>
            <person name="Shirasu K."/>
        </authorList>
    </citation>
    <scope>NUCLEOTIDE SEQUENCE</scope>
    <source>
        <strain evidence="2">Nara gc5</strain>
    </source>
</reference>
<organism evidence="2">
    <name type="scientific">Colletotrichum fructicola (strain Nara gc5)</name>
    <name type="common">Anthracnose fungus</name>
    <name type="synonym">Colletotrichum gloeosporioides (strain Nara gc5)</name>
    <dbReference type="NCBI Taxonomy" id="1213859"/>
    <lineage>
        <taxon>Eukaryota</taxon>
        <taxon>Fungi</taxon>
        <taxon>Dikarya</taxon>
        <taxon>Ascomycota</taxon>
        <taxon>Pezizomycotina</taxon>
        <taxon>Sordariomycetes</taxon>
        <taxon>Hypocreomycetidae</taxon>
        <taxon>Glomerellales</taxon>
        <taxon>Glomerellaceae</taxon>
        <taxon>Colletotrichum</taxon>
        <taxon>Colletotrichum gloeosporioides species complex</taxon>
    </lineage>
</organism>
<dbReference type="STRING" id="1213859.L2GIB0"/>
<sequence>MGPPLRLSCTIYWSLITLFWLLAVSSWAAPLATHYGGGFASSVSTKRSVTDFTICEVEALANKSRGGACTQCPRDITVVSRDITKGWFDRQEAAKLQKESEIDVTFFSILNTLDPLTKLLDRNRIPWAVAGGLALKIHGQSDRHTTDIDMVVQTTMPRLRAALSKDKKYIVPGPGWPSESHLRVYRNQGSTERPRYIEIDLVIAGTLTTPESVQVNSKDFTVENERKKLLNIHVMRLGRIFTSKVHALAAEHRKKDDKDMKKDTSWIIDKTPRALLKVQTDLSYALRQLVIKHLIRLKSPLVKKARQLLGVNSPARL</sequence>
<evidence type="ECO:0000313" key="2">
    <source>
        <dbReference type="EMBL" id="ELA37758.1"/>
    </source>
</evidence>
<name>L2GIB0_COLFN</name>
<keyword evidence="1" id="KW-0732">Signal</keyword>
<gene>
    <name evidence="2" type="ORF">CGGC5_2926</name>
</gene>
<feature type="signal peptide" evidence="1">
    <location>
        <begin position="1"/>
        <end position="28"/>
    </location>
</feature>
<dbReference type="SUPFAM" id="SSF81301">
    <property type="entry name" value="Nucleotidyltransferase"/>
    <property type="match status" value="1"/>
</dbReference>
<dbReference type="HOGENOM" id="CLU_963142_0_0_1"/>
<dbReference type="EMBL" id="KB020329">
    <property type="protein sequence ID" value="ELA37758.1"/>
    <property type="molecule type" value="Genomic_DNA"/>
</dbReference>
<feature type="chain" id="PRO_5003959712" evidence="1">
    <location>
        <begin position="29"/>
        <end position="317"/>
    </location>
</feature>